<dbReference type="EMBL" id="CP007775">
    <property type="protein sequence ID" value="AJD01244.1"/>
    <property type="molecule type" value="Genomic_DNA"/>
</dbReference>
<evidence type="ECO:0000313" key="2">
    <source>
        <dbReference type="Proteomes" id="UP000031130"/>
    </source>
</evidence>
<name>A0A0A8HTL2_CAMLA</name>
<gene>
    <name evidence="1" type="ORF">UPTC3659_0361</name>
</gene>
<reference evidence="1 2" key="1">
    <citation type="journal article" date="2014" name="Genome Biol. Evol.">
        <title>Comparative Genomics of the Campylobacter lari Group.</title>
        <authorList>
            <person name="Miller W.G."/>
            <person name="Yee E."/>
            <person name="Chapman M.H."/>
            <person name="Smith T.P."/>
            <person name="Bono J.L."/>
            <person name="Huynh S."/>
            <person name="Parker C.T."/>
            <person name="Vandamme P."/>
            <person name="Luong K."/>
            <person name="Korlach J."/>
        </authorList>
    </citation>
    <scope>NUCLEOTIDE SEQUENCE [LARGE SCALE GENOMIC DNA]</scope>
    <source>
        <strain evidence="2">RM3659</strain>
    </source>
</reference>
<protein>
    <submittedName>
        <fullName evidence="1">Uncharacterized protein</fullName>
    </submittedName>
</protein>
<sequence length="122" mass="14149">MQEKALEKLFTKTYPKNNDMDDILIKASSLNDFYSTNIFSIFPVAKHIKNLKIDESLENGDLTLVSKIANVKINGVNKNFYSFASKYCSHHKPLIFPIYDYYVDKVLITFKKNIIFMILSLI</sequence>
<evidence type="ECO:0000313" key="1">
    <source>
        <dbReference type="EMBL" id="AJD01244.1"/>
    </source>
</evidence>
<dbReference type="HOGENOM" id="CLU_2022468_0_0_7"/>
<organism evidence="1 2">
    <name type="scientific">Campylobacter lari NCTC 11845</name>
    <dbReference type="NCBI Taxonomy" id="1388749"/>
    <lineage>
        <taxon>Bacteria</taxon>
        <taxon>Pseudomonadati</taxon>
        <taxon>Campylobacterota</taxon>
        <taxon>Epsilonproteobacteria</taxon>
        <taxon>Campylobacterales</taxon>
        <taxon>Campylobacteraceae</taxon>
        <taxon>Campylobacter</taxon>
    </lineage>
</organism>
<dbReference type="KEGG" id="cln:UPTC3659_0361"/>
<proteinExistence type="predicted"/>
<accession>A0A0A8HTL2</accession>
<dbReference type="RefSeq" id="WP_201772097.1">
    <property type="nucleotide sequence ID" value="NZ_CP007775.1"/>
</dbReference>
<dbReference type="Proteomes" id="UP000031130">
    <property type="component" value="Chromosome"/>
</dbReference>
<dbReference type="AlphaFoldDB" id="A0A0A8HTL2"/>